<evidence type="ECO:0000313" key="3">
    <source>
        <dbReference type="EMBL" id="KFI91242.1"/>
    </source>
</evidence>
<evidence type="ECO:0000256" key="1">
    <source>
        <dbReference type="SAM" id="MobiDB-lite"/>
    </source>
</evidence>
<organism evidence="3 4">
    <name type="scientific">Bifidobacterium saguini DSM 23967</name>
    <dbReference type="NCBI Taxonomy" id="1437607"/>
    <lineage>
        <taxon>Bacteria</taxon>
        <taxon>Bacillati</taxon>
        <taxon>Actinomycetota</taxon>
        <taxon>Actinomycetes</taxon>
        <taxon>Bifidobacteriales</taxon>
        <taxon>Bifidobacteriaceae</taxon>
        <taxon>Bifidobacterium</taxon>
    </lineage>
</organism>
<proteinExistence type="predicted"/>
<dbReference type="Proteomes" id="UP000029066">
    <property type="component" value="Unassembled WGS sequence"/>
</dbReference>
<dbReference type="EMBL" id="JGZN01000016">
    <property type="protein sequence ID" value="KFI91242.1"/>
    <property type="molecule type" value="Genomic_DNA"/>
</dbReference>
<reference evidence="3 4" key="1">
    <citation type="submission" date="2014-03" db="EMBL/GenBank/DDBJ databases">
        <title>Genomics of Bifidobacteria.</title>
        <authorList>
            <person name="Ventura M."/>
            <person name="Milani C."/>
            <person name="Lugli G.A."/>
        </authorList>
    </citation>
    <scope>NUCLEOTIDE SEQUENCE [LARGE SCALE GENOMIC DNA]</scope>
    <source>
        <strain evidence="3 4">DSM 23967</strain>
    </source>
</reference>
<gene>
    <name evidence="3" type="ORF">BISA_1840</name>
</gene>
<dbReference type="STRING" id="1437607.BISA_1840"/>
<accession>A0A087D6U2</accession>
<evidence type="ECO:0000313" key="4">
    <source>
        <dbReference type="Proteomes" id="UP000029066"/>
    </source>
</evidence>
<keyword evidence="2" id="KW-0472">Membrane</keyword>
<feature type="transmembrane region" description="Helical" evidence="2">
    <location>
        <begin position="73"/>
        <end position="95"/>
    </location>
</feature>
<sequence length="210" mass="21785">MGGMAVVVLADERLKGLVPDPGWDVQGVRDFVGGVIAVCLYLAVAMVIIGILTLLPGLITNNMMERAFSWKRLLCAVMIPMTIGAATSGLSWSYLSFGSDGLEANSSYQRESGSPDWSGVDAKSESRSDDLSGLVSQLGQDIADRIGKAAGSAVSKALEAGSGLWDFLSGGDGQGNVFEKIGDGLSGLYSWLTGSGYAVIAIGYGPPLVL</sequence>
<comment type="caution">
    <text evidence="3">The sequence shown here is derived from an EMBL/GenBank/DDBJ whole genome shotgun (WGS) entry which is preliminary data.</text>
</comment>
<name>A0A087D6U2_9BIFI</name>
<dbReference type="AlphaFoldDB" id="A0A087D6U2"/>
<keyword evidence="2" id="KW-0812">Transmembrane</keyword>
<protein>
    <submittedName>
        <fullName evidence="3">Uncharacterized protein</fullName>
    </submittedName>
</protein>
<feature type="transmembrane region" description="Helical" evidence="2">
    <location>
        <begin position="31"/>
        <end position="52"/>
    </location>
</feature>
<feature type="region of interest" description="Disordered" evidence="1">
    <location>
        <begin position="106"/>
        <end position="128"/>
    </location>
</feature>
<evidence type="ECO:0000256" key="2">
    <source>
        <dbReference type="SAM" id="Phobius"/>
    </source>
</evidence>
<keyword evidence="2" id="KW-1133">Transmembrane helix</keyword>